<dbReference type="AlphaFoldDB" id="A0A0W0SW03"/>
<evidence type="ECO:0000256" key="1">
    <source>
        <dbReference type="SAM" id="Coils"/>
    </source>
</evidence>
<proteinExistence type="predicted"/>
<dbReference type="RefSeq" id="WP_058495499.1">
    <property type="nucleotide sequence ID" value="NZ_CAAAIU010000010.1"/>
</dbReference>
<keyword evidence="3" id="KW-1185">Reference proteome</keyword>
<sequence>MAKPINLNDIFSLLEERPSQEKDHFLFLLGTDTVFTQLPTKGLPGLTEADQKCYERGETLSYSAQAIVQLLGEEAEMGAPKEPLSYTSPSVDVVNGPTTLGSEVGERVAQGVFLLLRAAASGKETLQIAAHSRGAVTALMVLSERARIIKALKETDLSLYQILCQAPTTEDNTGIARAITGNPAFKEANETPEQRKALLAKLENLKLNPFLIDPVPGGSKYYLKFLRWSSPRFYERPQCDDYELLIKLHERTCCFSPVIPEGMQPLPIPGHHGSASGNRYNQQGVEVPESIVQRDTTTVQDLVLCKLFDFLNRCTGDRFSQENCHEVRLKHEQLDGVLNDFLNQNQSKRNEKLLTHYNAVLENIHAFIWFQEGSYARLGAQYAKDKQRFVHLHGHNHMPMEAAVPTLHQDFINQEHALLYLRGFVNFEKFENSLAGMIHATTETLKDTIARMFNSSKESSRASSSSFDGQGLLNLLQEEAGRKIFFNGLAVLIETLSQKYLRNNLSSEEDEALRNVIEEPFRIIQRVKEEIAKQADFPKEYELIINQFDDLIQTGFKHTIETHYASIIQQTDALKAQIEHLLNPPEHFYTVFHEFVIKLPEPDNDTPEELTQVKEYLLRIESSRIRSIEDIQKVLSESIASLGEVSEEKLEVIQAFISSKQSELLQPCFDIHQASDETYLINLERLYDLAKTLKKDYPAQQRLVSKEKIDIDLEQLNFRIDTLVKAGGILLKERTIDLRQKPDCVGEAFFNLIKQEAIKLGAPSPELEDLKREILKQEQLLDELKQQNTKLLEKEKAQQSVIENQESQMVRKAQDHLEKTRALEKQIGEIREQKEQEAQRFEHSSSAQQETISKLEDKIGKATEQNKALNQRLERLSGENSEEIRSLKETVQSQAEEIGRLVGQWVLLSSDTQKDKELIEKLQSQEEAEKIVLIQTKLLPFTNNYLTHLLQQAQKYQPELRLNPDGTLPELLQPLFESDKEVYDKIITKLELVINLKSILQDTNERPLPSERVQAFGEALLRANDALKIHRDGPWTRFFKSSALVLGFAFELAYTVVTGKRNPLFFVTHTQGEAYVDDCAKELGLENPAVGA</sequence>
<comment type="caution">
    <text evidence="2">The sequence shown here is derived from an EMBL/GenBank/DDBJ whole genome shotgun (WGS) entry which is preliminary data.</text>
</comment>
<evidence type="ECO:0000313" key="3">
    <source>
        <dbReference type="Proteomes" id="UP000054736"/>
    </source>
</evidence>
<name>A0A0W0SW03_9GAMM</name>
<keyword evidence="1" id="KW-0175">Coiled coil</keyword>
<evidence type="ECO:0000313" key="2">
    <source>
        <dbReference type="EMBL" id="KTC87574.1"/>
    </source>
</evidence>
<dbReference type="STRING" id="1212489.Ldro_1193"/>
<gene>
    <name evidence="2" type="ORF">Ldro_1193</name>
</gene>
<dbReference type="EMBL" id="LNXY01000020">
    <property type="protein sequence ID" value="KTC87574.1"/>
    <property type="molecule type" value="Genomic_DNA"/>
</dbReference>
<dbReference type="Proteomes" id="UP000054736">
    <property type="component" value="Unassembled WGS sequence"/>
</dbReference>
<dbReference type="OrthoDB" id="5651329at2"/>
<dbReference type="PATRIC" id="fig|1212489.4.peg.1257"/>
<protein>
    <submittedName>
        <fullName evidence="2">Uncharacterized protein</fullName>
    </submittedName>
</protein>
<feature type="coiled-coil region" evidence="1">
    <location>
        <begin position="767"/>
        <end position="886"/>
    </location>
</feature>
<organism evidence="2 3">
    <name type="scientific">Legionella drozanskii LLAP-1</name>
    <dbReference type="NCBI Taxonomy" id="1212489"/>
    <lineage>
        <taxon>Bacteria</taxon>
        <taxon>Pseudomonadati</taxon>
        <taxon>Pseudomonadota</taxon>
        <taxon>Gammaproteobacteria</taxon>
        <taxon>Legionellales</taxon>
        <taxon>Legionellaceae</taxon>
        <taxon>Legionella</taxon>
    </lineage>
</organism>
<reference evidence="2 3" key="1">
    <citation type="submission" date="2015-11" db="EMBL/GenBank/DDBJ databases">
        <title>Genomic analysis of 38 Legionella species identifies large and diverse effector repertoires.</title>
        <authorList>
            <person name="Burstein D."/>
            <person name="Amaro F."/>
            <person name="Zusman T."/>
            <person name="Lifshitz Z."/>
            <person name="Cohen O."/>
            <person name="Gilbert J.A."/>
            <person name="Pupko T."/>
            <person name="Shuman H.A."/>
            <person name="Segal G."/>
        </authorList>
    </citation>
    <scope>NUCLEOTIDE SEQUENCE [LARGE SCALE GENOMIC DNA]</scope>
    <source>
        <strain evidence="2 3">ATCC 700990</strain>
    </source>
</reference>
<accession>A0A0W0SW03</accession>